<proteinExistence type="predicted"/>
<reference evidence="1 2" key="1">
    <citation type="journal article" date="2013" name="Proc. Natl. Acad. Sci. U.S.A.">
        <title>Structure of the archaeal head-tailed virus HSTV-1 completes the HK97 fold story.</title>
        <authorList>
            <person name="Pietila M.K."/>
            <person name="Laurinmaki P."/>
            <person name="Russell D.A."/>
            <person name="Ko C.C."/>
            <person name="Jacobs-Sera D."/>
            <person name="Hendrix R.W."/>
            <person name="Bamford D.H."/>
            <person name="Butcher S.J."/>
        </authorList>
    </citation>
    <scope>NUCLEOTIDE SEQUENCE [LARGE SCALE GENOMIC DNA]</scope>
</reference>
<evidence type="ECO:0000313" key="2">
    <source>
        <dbReference type="Proteomes" id="UP000014319"/>
    </source>
</evidence>
<protein>
    <submittedName>
        <fullName evidence="1">Uncharacterized protein</fullName>
    </submittedName>
</protein>
<dbReference type="KEGG" id="vg:16151518"/>
<dbReference type="Proteomes" id="UP000014319">
    <property type="component" value="Genome"/>
</dbReference>
<name>R9QT41_9CAUD</name>
<sequence length="74" mass="8390">MTEREDSRVTSSKIGESFVVFDRDNNDAWPHTCDSVDIILSRQSRVTFFPSFAVTTTLSTRACVRGCVWSDIQN</sequence>
<dbReference type="RefSeq" id="YP_008083088.1">
    <property type="nucleotide sequence ID" value="NC_021471.1"/>
</dbReference>
<accession>R9QT41</accession>
<keyword evidence="2" id="KW-1185">Reference proteome</keyword>
<evidence type="ECO:0000313" key="1">
    <source>
        <dbReference type="EMBL" id="AGC34583.1"/>
    </source>
</evidence>
<organism evidence="1 2">
    <name type="scientific">Haloarcula sinaiiensis tailed virus 1</name>
    <dbReference type="NCBI Taxonomy" id="1262530"/>
    <lineage>
        <taxon>Viruses</taxon>
        <taxon>Duplodnaviria</taxon>
        <taxon>Heunggongvirae</taxon>
        <taxon>Uroviricota</taxon>
        <taxon>Caudoviricetes</taxon>
        <taxon>Kirjokansivirales</taxon>
        <taxon>Shortaselviridae</taxon>
        <taxon>Lonfivirus</taxon>
        <taxon>Lonfivirus codicilli</taxon>
        <taxon>Lonfivirus HSTV1</taxon>
    </lineage>
</organism>
<gene>
    <name evidence="1" type="primary">38</name>
    <name evidence="1" type="ORF">HSTV1_38</name>
</gene>
<dbReference type="EMBL" id="KC117378">
    <property type="protein sequence ID" value="AGC34583.1"/>
    <property type="molecule type" value="Genomic_DNA"/>
</dbReference>
<dbReference type="GeneID" id="16151518"/>